<evidence type="ECO:0000256" key="4">
    <source>
        <dbReference type="ARBA" id="ARBA00022840"/>
    </source>
</evidence>
<dbReference type="PANTHER" id="PTHR42711">
    <property type="entry name" value="ABC TRANSPORTER ATP-BINDING PROTEIN"/>
    <property type="match status" value="1"/>
</dbReference>
<comment type="caution">
    <text evidence="6">The sequence shown here is derived from an EMBL/GenBank/DDBJ whole genome shotgun (WGS) entry which is preliminary data.</text>
</comment>
<evidence type="ECO:0000313" key="7">
    <source>
        <dbReference type="Proteomes" id="UP000054709"/>
    </source>
</evidence>
<sequence>MVLSVKDLSVRYGDKMAVQDLNFNLHEGEVIGLLGANGAGKSSSIAAILGIEKSEFQELVLLGKSPITERKEVFQKVGVQFQDTNFQDRLTLEEACIQWRALYKKPQAIQPLLQTFGLHEKKKQLVKSLSGGEKQRLAVLLALLPNPQLVFLDELTTGLDTKARKILWKQLLTMKEKGLSIVLTSHYMDEVEALCDHLIILRDGKTVASGSVQEIIKLSGQATLEDAYLYFSGEEEWE</sequence>
<protein>
    <submittedName>
        <fullName evidence="6">ABC transporter</fullName>
    </submittedName>
</protein>
<dbReference type="OrthoDB" id="9804819at2"/>
<evidence type="ECO:0000256" key="3">
    <source>
        <dbReference type="ARBA" id="ARBA00022741"/>
    </source>
</evidence>
<dbReference type="EMBL" id="LCZJ02000023">
    <property type="protein sequence ID" value="KTD86021.1"/>
    <property type="molecule type" value="Genomic_DNA"/>
</dbReference>
<evidence type="ECO:0000259" key="5">
    <source>
        <dbReference type="PROSITE" id="PS50893"/>
    </source>
</evidence>
<feature type="domain" description="ABC transporter" evidence="5">
    <location>
        <begin position="3"/>
        <end position="228"/>
    </location>
</feature>
<keyword evidence="7" id="KW-1185">Reference proteome</keyword>
<evidence type="ECO:0000313" key="6">
    <source>
        <dbReference type="EMBL" id="KTD86021.1"/>
    </source>
</evidence>
<reference evidence="6 7" key="1">
    <citation type="journal article" date="2015" name="Int. Biodeterior. Biodegradation">
        <title>Physiological and genetic screening methods for the isolation of methyl tert-butyl ether-degrading bacteria for bioremediation purposes.</title>
        <authorList>
            <person name="Guisado I.M."/>
            <person name="Purswani J."/>
            <person name="Gonzalez Lopez J."/>
            <person name="Pozo C."/>
        </authorList>
    </citation>
    <scope>NUCLEOTIDE SEQUENCE [LARGE SCALE GENOMIC DNA]</scope>
    <source>
        <strain evidence="6 7">SH7</strain>
    </source>
</reference>
<proteinExistence type="inferred from homology"/>
<dbReference type="PROSITE" id="PS50893">
    <property type="entry name" value="ABC_TRANSPORTER_2"/>
    <property type="match status" value="1"/>
</dbReference>
<keyword evidence="4" id="KW-0067">ATP-binding</keyword>
<dbReference type="Proteomes" id="UP000054709">
    <property type="component" value="Unassembled WGS sequence"/>
</dbReference>
<dbReference type="InterPro" id="IPR003439">
    <property type="entry name" value="ABC_transporter-like_ATP-bd"/>
</dbReference>
<dbReference type="InterPro" id="IPR027417">
    <property type="entry name" value="P-loop_NTPase"/>
</dbReference>
<organism evidence="6 7">
    <name type="scientific">Paenibacillus etheri</name>
    <dbReference type="NCBI Taxonomy" id="1306852"/>
    <lineage>
        <taxon>Bacteria</taxon>
        <taxon>Bacillati</taxon>
        <taxon>Bacillota</taxon>
        <taxon>Bacilli</taxon>
        <taxon>Bacillales</taxon>
        <taxon>Paenibacillaceae</taxon>
        <taxon>Paenibacillus</taxon>
    </lineage>
</organism>
<dbReference type="Gene3D" id="3.40.50.300">
    <property type="entry name" value="P-loop containing nucleotide triphosphate hydrolases"/>
    <property type="match status" value="1"/>
</dbReference>
<dbReference type="PANTHER" id="PTHR42711:SF5">
    <property type="entry name" value="ABC TRANSPORTER ATP-BINDING PROTEIN NATA"/>
    <property type="match status" value="1"/>
</dbReference>
<keyword evidence="2" id="KW-0813">Transport</keyword>
<dbReference type="InterPro" id="IPR017871">
    <property type="entry name" value="ABC_transporter-like_CS"/>
</dbReference>
<dbReference type="InterPro" id="IPR003593">
    <property type="entry name" value="AAA+_ATPase"/>
</dbReference>
<dbReference type="GO" id="GO:0005524">
    <property type="term" value="F:ATP binding"/>
    <property type="evidence" value="ECO:0007669"/>
    <property type="project" value="UniProtKB-KW"/>
</dbReference>
<gene>
    <name evidence="6" type="ORF">UQ64_16240</name>
</gene>
<dbReference type="AlphaFoldDB" id="A0A0W1AXI0"/>
<dbReference type="RefSeq" id="WP_060623933.1">
    <property type="nucleotide sequence ID" value="NZ_LCZJ02000023.1"/>
</dbReference>
<dbReference type="SMART" id="SM00382">
    <property type="entry name" value="AAA"/>
    <property type="match status" value="1"/>
</dbReference>
<accession>A0A0W1AXI0</accession>
<evidence type="ECO:0000256" key="1">
    <source>
        <dbReference type="ARBA" id="ARBA00005417"/>
    </source>
</evidence>
<dbReference type="InterPro" id="IPR050763">
    <property type="entry name" value="ABC_transporter_ATP-binding"/>
</dbReference>
<keyword evidence="3" id="KW-0547">Nucleotide-binding</keyword>
<dbReference type="GO" id="GO:0016887">
    <property type="term" value="F:ATP hydrolysis activity"/>
    <property type="evidence" value="ECO:0007669"/>
    <property type="project" value="InterPro"/>
</dbReference>
<dbReference type="SUPFAM" id="SSF52540">
    <property type="entry name" value="P-loop containing nucleoside triphosphate hydrolases"/>
    <property type="match status" value="1"/>
</dbReference>
<name>A0A0W1AXI0_9BACL</name>
<evidence type="ECO:0000256" key="2">
    <source>
        <dbReference type="ARBA" id="ARBA00022448"/>
    </source>
</evidence>
<dbReference type="PROSITE" id="PS00211">
    <property type="entry name" value="ABC_TRANSPORTER_1"/>
    <property type="match status" value="1"/>
</dbReference>
<comment type="similarity">
    <text evidence="1">Belongs to the ABC transporter superfamily.</text>
</comment>
<dbReference type="Pfam" id="PF00005">
    <property type="entry name" value="ABC_tran"/>
    <property type="match status" value="1"/>
</dbReference>